<dbReference type="OrthoDB" id="415706at2759"/>
<comment type="subcellular location">
    <subcellularLocation>
        <location evidence="1">Mitochondrion inner membrane</location>
        <topology evidence="1">Single-pass membrane protein</topology>
    </subcellularLocation>
    <subcellularLocation>
        <location evidence="2">Mitochondrion intermembrane space</location>
    </subcellularLocation>
</comment>
<dbReference type="GO" id="GO:0005874">
    <property type="term" value="C:microtubule"/>
    <property type="evidence" value="ECO:0000318"/>
    <property type="project" value="GO_Central"/>
</dbReference>
<evidence type="ECO:0000256" key="8">
    <source>
        <dbReference type="ARBA" id="ARBA00022801"/>
    </source>
</evidence>
<keyword evidence="5" id="KW-0053">Apoptosis</keyword>
<evidence type="ECO:0000256" key="16">
    <source>
        <dbReference type="ARBA" id="ARBA00023157"/>
    </source>
</evidence>
<name>T1G210_HELRO</name>
<dbReference type="EMBL" id="KB096134">
    <property type="protein sequence ID" value="ESO08202.1"/>
    <property type="molecule type" value="Genomic_DNA"/>
</dbReference>
<dbReference type="InParanoid" id="T1G210"/>
<evidence type="ECO:0000313" key="22">
    <source>
        <dbReference type="Proteomes" id="UP000015101"/>
    </source>
</evidence>
<reference evidence="20 22" key="2">
    <citation type="journal article" date="2013" name="Nature">
        <title>Insights into bilaterian evolution from three spiralian genomes.</title>
        <authorList>
            <person name="Simakov O."/>
            <person name="Marletaz F."/>
            <person name="Cho S.J."/>
            <person name="Edsinger-Gonzales E."/>
            <person name="Havlak P."/>
            <person name="Hellsten U."/>
            <person name="Kuo D.H."/>
            <person name="Larsson T."/>
            <person name="Lv J."/>
            <person name="Arendt D."/>
            <person name="Savage R."/>
            <person name="Osoegawa K."/>
            <person name="de Jong P."/>
            <person name="Grimwood J."/>
            <person name="Chapman J.A."/>
            <person name="Shapiro H."/>
            <person name="Aerts A."/>
            <person name="Otillar R.P."/>
            <person name="Terry A.Y."/>
            <person name="Boore J.L."/>
            <person name="Grigoriev I.V."/>
            <person name="Lindberg D.R."/>
            <person name="Seaver E.C."/>
            <person name="Weisblat D.A."/>
            <person name="Putnam N.H."/>
            <person name="Rokhsar D.S."/>
        </authorList>
    </citation>
    <scope>NUCLEOTIDE SEQUENCE</scope>
</reference>
<evidence type="ECO:0000256" key="11">
    <source>
        <dbReference type="ARBA" id="ARBA00023054"/>
    </source>
</evidence>
<keyword evidence="14" id="KW-0342">GTP-binding</keyword>
<evidence type="ECO:0000259" key="19">
    <source>
        <dbReference type="PROSITE" id="PS51718"/>
    </source>
</evidence>
<dbReference type="HOGENOM" id="CLU_012302_0_0_1"/>
<dbReference type="SUPFAM" id="SSF52540">
    <property type="entry name" value="P-loop containing nucleoside triphosphate hydrolases"/>
    <property type="match status" value="1"/>
</dbReference>
<dbReference type="GO" id="GO:0008053">
    <property type="term" value="P:mitochondrial fusion"/>
    <property type="evidence" value="ECO:0000318"/>
    <property type="project" value="GO_Central"/>
</dbReference>
<dbReference type="InterPro" id="IPR022812">
    <property type="entry name" value="Dynamin"/>
</dbReference>
<dbReference type="GO" id="GO:0003924">
    <property type="term" value="F:GTPase activity"/>
    <property type="evidence" value="ECO:0000318"/>
    <property type="project" value="GO_Central"/>
</dbReference>
<keyword evidence="8" id="KW-0378">Hydrolase</keyword>
<dbReference type="CDD" id="cd08771">
    <property type="entry name" value="DLP_1"/>
    <property type="match status" value="1"/>
</dbReference>
<reference evidence="22" key="1">
    <citation type="submission" date="2012-12" db="EMBL/GenBank/DDBJ databases">
        <authorList>
            <person name="Hellsten U."/>
            <person name="Grimwood J."/>
            <person name="Chapman J.A."/>
            <person name="Shapiro H."/>
            <person name="Aerts A."/>
            <person name="Otillar R.P."/>
            <person name="Terry A.Y."/>
            <person name="Boore J.L."/>
            <person name="Simakov O."/>
            <person name="Marletaz F."/>
            <person name="Cho S.-J."/>
            <person name="Edsinger-Gonzales E."/>
            <person name="Havlak P."/>
            <person name="Kuo D.-H."/>
            <person name="Larsson T."/>
            <person name="Lv J."/>
            <person name="Arendt D."/>
            <person name="Savage R."/>
            <person name="Osoegawa K."/>
            <person name="de Jong P."/>
            <person name="Lindberg D.R."/>
            <person name="Seaver E.C."/>
            <person name="Weisblat D.A."/>
            <person name="Putnam N.H."/>
            <person name="Grigoriev I.V."/>
            <person name="Rokhsar D.S."/>
        </authorList>
    </citation>
    <scope>NUCLEOTIDE SEQUENCE</scope>
</reference>
<dbReference type="FunCoup" id="T1G210">
    <property type="interactions" value="1466"/>
</dbReference>
<evidence type="ECO:0000256" key="6">
    <source>
        <dbReference type="ARBA" id="ARBA00022741"/>
    </source>
</evidence>
<dbReference type="STRING" id="6412.T1G210"/>
<dbReference type="Gene3D" id="3.40.50.300">
    <property type="entry name" value="P-loop containing nucleotide triphosphate hydrolases"/>
    <property type="match status" value="1"/>
</dbReference>
<keyword evidence="6" id="KW-0547">Nucleotide-binding</keyword>
<dbReference type="GO" id="GO:0031966">
    <property type="term" value="C:mitochondrial membrane"/>
    <property type="evidence" value="ECO:0000318"/>
    <property type="project" value="GO_Central"/>
</dbReference>
<evidence type="ECO:0000313" key="20">
    <source>
        <dbReference type="EMBL" id="ESO08202.1"/>
    </source>
</evidence>
<dbReference type="Proteomes" id="UP000015101">
    <property type="component" value="Unassembled WGS sequence"/>
</dbReference>
<dbReference type="RefSeq" id="XP_009013991.1">
    <property type="nucleotide sequence ID" value="XM_009015743.1"/>
</dbReference>
<keyword evidence="13" id="KW-0496">Mitochondrion</keyword>
<dbReference type="Pfam" id="PF19434">
    <property type="entry name" value="OPA1_C"/>
    <property type="match status" value="1"/>
</dbReference>
<dbReference type="GO" id="GO:0006915">
    <property type="term" value="P:apoptotic process"/>
    <property type="evidence" value="ECO:0007669"/>
    <property type="project" value="UniProtKB-KW"/>
</dbReference>
<dbReference type="SMART" id="SM00053">
    <property type="entry name" value="DYNc"/>
    <property type="match status" value="1"/>
</dbReference>
<evidence type="ECO:0000256" key="12">
    <source>
        <dbReference type="ARBA" id="ARBA00023121"/>
    </source>
</evidence>
<evidence type="ECO:0000256" key="10">
    <source>
        <dbReference type="ARBA" id="ARBA00022989"/>
    </source>
</evidence>
<dbReference type="GO" id="GO:0005743">
    <property type="term" value="C:mitochondrial inner membrane"/>
    <property type="evidence" value="ECO:0007669"/>
    <property type="project" value="UniProtKB-SubCell"/>
</dbReference>
<dbReference type="InterPro" id="IPR045063">
    <property type="entry name" value="Dynamin_N"/>
</dbReference>
<dbReference type="EnsemblMetazoa" id="HelroT75114">
    <property type="protein sequence ID" value="HelroP75114"/>
    <property type="gene ID" value="HelroG75114"/>
</dbReference>
<proteinExistence type="predicted"/>
<dbReference type="InterPro" id="IPR030381">
    <property type="entry name" value="G_DYNAMIN_dom"/>
</dbReference>
<sequence length="840" mass="97242">MSSLRFIGSLLGRLTKLRYLLFGGAIAGGTSAYQTFESWKDKLPGLSWMKDYFPDNEQLNELKQKFLDYTNSVEMPRMPDFKGYFPEEYPSKLNYKQLQQLESAKIEELHNQMMTQQVGCFNIEFQKEMDRLKRDNRELRKSLMLKHAKDSKKRRLKRSLIDMYSEVLDELADFDSSYNIQDHLPRVVVVGDQSSGKTSVLEMIAQARIFPRGSGEMMTRSPVKVTLSEGPYHVAKFKDGLKEYDLTKESELEALRQEIEMRMKSSVSDGRTVSGETISLTVKGPGLHRIVLVDLPGIISTVTTGMAGDTKDRIRQICKQHMENPNAIILCIQDGSIDAERSNVTDLVSSMDPSGKRTIFVLTKVDVAENNQYNPDRIRKILEGRLFPMKALGYFAVVTGKGNNNDSIQDIKDYEERFFKSSSLFKNGVLKSSQMTTYNLSLAVSKCFWKMVREAIDQQADSFKAMRFNLETEWKNTFPKNRELDRDELFEKARGEILDEVINLSLIPPQHWEETFRKNLWKSFSDEVFNNIYLPASLVFNTTVDIKLKKWAEKSLPSLSVQVGRATVQSEFRKLLLPDKTDGDPIFNEIKSEVSKEQHAWDKKAEESLRVIQMNTLEDRDISDKSQWDSAIKFMEVVVKEELVKAEQDFNKMIGPSKRDQWLHWMASRTEEENLRRAVVRELEKLIVGKVKMPIELSKDDLTAIRKNLENQSVQVDDVIIKDTWSRVHKLTSLRKAMSQTVECRRGFYYYKKGYMDDETANCSDVVFFWRIERMLQATTNALRQHQRIKNALNEIGDDKSKLEMILNGKRVSLAEELKRVRQIQELLEEFIQALNKEKP</sequence>
<evidence type="ECO:0000256" key="13">
    <source>
        <dbReference type="ARBA" id="ARBA00023128"/>
    </source>
</evidence>
<dbReference type="OMA" id="ETANCSD"/>
<keyword evidence="12" id="KW-0446">Lipid-binding</keyword>
<evidence type="ECO:0000313" key="21">
    <source>
        <dbReference type="EnsemblMetazoa" id="HelroP75114"/>
    </source>
</evidence>
<evidence type="ECO:0000256" key="7">
    <source>
        <dbReference type="ARBA" id="ARBA00022792"/>
    </source>
</evidence>
<protein>
    <recommendedName>
        <fullName evidence="17">Dynamin-like GTPase OPA1, mitochondrial</fullName>
        <ecNumber evidence="3">3.6.5.5</ecNumber>
    </recommendedName>
</protein>
<dbReference type="Pfam" id="PF00350">
    <property type="entry name" value="Dynamin_N"/>
    <property type="match status" value="1"/>
</dbReference>
<dbReference type="GO" id="GO:0005758">
    <property type="term" value="C:mitochondrial intermembrane space"/>
    <property type="evidence" value="ECO:0000318"/>
    <property type="project" value="GO_Central"/>
</dbReference>
<keyword evidence="10" id="KW-1133">Transmembrane helix</keyword>
<dbReference type="FunFam" id="3.40.50.300:FF:000171">
    <property type="entry name" value="Dynamin-like 120 kDa protein, mitochondrial"/>
    <property type="match status" value="1"/>
</dbReference>
<keyword evidence="11" id="KW-0175">Coiled coil</keyword>
<dbReference type="InterPro" id="IPR045817">
    <property type="entry name" value="OPA1_C"/>
</dbReference>
<keyword evidence="9" id="KW-0809">Transit peptide</keyword>
<organism evidence="21 22">
    <name type="scientific">Helobdella robusta</name>
    <name type="common">Californian leech</name>
    <dbReference type="NCBI Taxonomy" id="6412"/>
    <lineage>
        <taxon>Eukaryota</taxon>
        <taxon>Metazoa</taxon>
        <taxon>Spiralia</taxon>
        <taxon>Lophotrochozoa</taxon>
        <taxon>Annelida</taxon>
        <taxon>Clitellata</taxon>
        <taxon>Hirudinea</taxon>
        <taxon>Rhynchobdellida</taxon>
        <taxon>Glossiphoniidae</taxon>
        <taxon>Helobdella</taxon>
    </lineage>
</organism>
<evidence type="ECO:0000256" key="1">
    <source>
        <dbReference type="ARBA" id="ARBA00004434"/>
    </source>
</evidence>
<dbReference type="EC" id="3.6.5.5" evidence="3"/>
<keyword evidence="22" id="KW-1185">Reference proteome</keyword>
<dbReference type="AlphaFoldDB" id="T1G210"/>
<keyword evidence="4" id="KW-0812">Transmembrane</keyword>
<reference evidence="21" key="3">
    <citation type="submission" date="2015-06" db="UniProtKB">
        <authorList>
            <consortium name="EnsemblMetazoa"/>
        </authorList>
    </citation>
    <scope>IDENTIFICATION</scope>
</reference>
<dbReference type="GeneID" id="20215108"/>
<dbReference type="EMBL" id="AMQM01003438">
    <property type="status" value="NOT_ANNOTATED_CDS"/>
    <property type="molecule type" value="Genomic_DNA"/>
</dbReference>
<evidence type="ECO:0000256" key="2">
    <source>
        <dbReference type="ARBA" id="ARBA00004569"/>
    </source>
</evidence>
<dbReference type="eggNOG" id="KOG0447">
    <property type="taxonomic scope" value="Eukaryota"/>
</dbReference>
<feature type="domain" description="Dynamin-type G" evidence="19">
    <location>
        <begin position="181"/>
        <end position="457"/>
    </location>
</feature>
<comment type="catalytic activity">
    <reaction evidence="18">
        <text>GTP + H2O = GDP + phosphate + H(+)</text>
        <dbReference type="Rhea" id="RHEA:19669"/>
        <dbReference type="ChEBI" id="CHEBI:15377"/>
        <dbReference type="ChEBI" id="CHEBI:15378"/>
        <dbReference type="ChEBI" id="CHEBI:37565"/>
        <dbReference type="ChEBI" id="CHEBI:43474"/>
        <dbReference type="ChEBI" id="CHEBI:58189"/>
        <dbReference type="EC" id="3.6.5.5"/>
    </reaction>
</comment>
<dbReference type="CTD" id="20215108"/>
<evidence type="ECO:0000256" key="9">
    <source>
        <dbReference type="ARBA" id="ARBA00022946"/>
    </source>
</evidence>
<dbReference type="GO" id="GO:0005525">
    <property type="term" value="F:GTP binding"/>
    <property type="evidence" value="ECO:0007669"/>
    <property type="project" value="UniProtKB-KW"/>
</dbReference>
<dbReference type="PROSITE" id="PS51718">
    <property type="entry name" value="G_DYNAMIN_2"/>
    <property type="match status" value="1"/>
</dbReference>
<evidence type="ECO:0000256" key="4">
    <source>
        <dbReference type="ARBA" id="ARBA00022692"/>
    </source>
</evidence>
<dbReference type="PANTHER" id="PTHR11566">
    <property type="entry name" value="DYNAMIN"/>
    <property type="match status" value="1"/>
</dbReference>
<evidence type="ECO:0000256" key="14">
    <source>
        <dbReference type="ARBA" id="ARBA00023134"/>
    </source>
</evidence>
<dbReference type="PANTHER" id="PTHR11566:SF67">
    <property type="entry name" value="DYNAMIN-LIKE 120 KDA PROTEIN, MITOCHONDRIAL"/>
    <property type="match status" value="1"/>
</dbReference>
<keyword evidence="15" id="KW-0472">Membrane</keyword>
<dbReference type="KEGG" id="hro:HELRODRAFT_75114"/>
<dbReference type="InterPro" id="IPR001401">
    <property type="entry name" value="Dynamin_GTPase"/>
</dbReference>
<gene>
    <name evidence="21" type="primary">20215108</name>
    <name evidence="20" type="ORF">HELRODRAFT_75114</name>
</gene>
<evidence type="ECO:0000256" key="18">
    <source>
        <dbReference type="ARBA" id="ARBA00048040"/>
    </source>
</evidence>
<evidence type="ECO:0000256" key="15">
    <source>
        <dbReference type="ARBA" id="ARBA00023136"/>
    </source>
</evidence>
<dbReference type="InterPro" id="IPR027417">
    <property type="entry name" value="P-loop_NTPase"/>
</dbReference>
<dbReference type="GO" id="GO:0005737">
    <property type="term" value="C:cytoplasm"/>
    <property type="evidence" value="ECO:0000318"/>
    <property type="project" value="GO_Central"/>
</dbReference>
<keyword evidence="16" id="KW-1015">Disulfide bond</keyword>
<evidence type="ECO:0000256" key="5">
    <source>
        <dbReference type="ARBA" id="ARBA00022703"/>
    </source>
</evidence>
<keyword evidence="7" id="KW-0999">Mitochondrion inner membrane</keyword>
<dbReference type="GO" id="GO:0008017">
    <property type="term" value="F:microtubule binding"/>
    <property type="evidence" value="ECO:0000318"/>
    <property type="project" value="GO_Central"/>
</dbReference>
<evidence type="ECO:0000256" key="17">
    <source>
        <dbReference type="ARBA" id="ARBA00044791"/>
    </source>
</evidence>
<dbReference type="GO" id="GO:0016559">
    <property type="term" value="P:peroxisome fission"/>
    <property type="evidence" value="ECO:0000318"/>
    <property type="project" value="GO_Central"/>
</dbReference>
<accession>T1G210</accession>
<evidence type="ECO:0000256" key="3">
    <source>
        <dbReference type="ARBA" id="ARBA00011980"/>
    </source>
</evidence>
<dbReference type="GO" id="GO:0008289">
    <property type="term" value="F:lipid binding"/>
    <property type="evidence" value="ECO:0007669"/>
    <property type="project" value="UniProtKB-KW"/>
</dbReference>
<dbReference type="PRINTS" id="PR00195">
    <property type="entry name" value="DYNAMIN"/>
</dbReference>